<dbReference type="AlphaFoldDB" id="A0A238VXB3"/>
<protein>
    <submittedName>
        <fullName evidence="1">Uncharacterized protein</fullName>
    </submittedName>
</protein>
<dbReference type="EMBL" id="FZNO01000005">
    <property type="protein sequence ID" value="SNR38878.1"/>
    <property type="molecule type" value="Genomic_DNA"/>
</dbReference>
<name>A0A238VXB3_9ACTN</name>
<dbReference type="Proteomes" id="UP000198403">
    <property type="component" value="Unassembled WGS sequence"/>
</dbReference>
<evidence type="ECO:0000313" key="1">
    <source>
        <dbReference type="EMBL" id="SNR38878.1"/>
    </source>
</evidence>
<reference evidence="1 2" key="1">
    <citation type="submission" date="2017-06" db="EMBL/GenBank/DDBJ databases">
        <authorList>
            <person name="Kim H.J."/>
            <person name="Triplett B.A."/>
        </authorList>
    </citation>
    <scope>NUCLEOTIDE SEQUENCE [LARGE SCALE GENOMIC DNA]</scope>
    <source>
        <strain evidence="1 2">DSM 44272</strain>
    </source>
</reference>
<accession>A0A238VXB3</accession>
<evidence type="ECO:0000313" key="2">
    <source>
        <dbReference type="Proteomes" id="UP000198403"/>
    </source>
</evidence>
<gene>
    <name evidence="1" type="ORF">SAMN06272737_105132</name>
</gene>
<sequence>MGWGLQRAQARADVDDVSAHHDQSLRDRITTIALGTLDDLADEAGAPRLLEVQRGVVARRVVPAVVSVVDEHGADSVEGRCALLYVMARRSCECGAGHRFEESWHSDLGPRLAALIRPAES</sequence>
<organism evidence="1 2">
    <name type="scientific">Blastococcus mobilis</name>
    <dbReference type="NCBI Taxonomy" id="1938746"/>
    <lineage>
        <taxon>Bacteria</taxon>
        <taxon>Bacillati</taxon>
        <taxon>Actinomycetota</taxon>
        <taxon>Actinomycetes</taxon>
        <taxon>Geodermatophilales</taxon>
        <taxon>Geodermatophilaceae</taxon>
        <taxon>Blastococcus</taxon>
    </lineage>
</organism>
<keyword evidence="2" id="KW-1185">Reference proteome</keyword>
<proteinExistence type="predicted"/>